<dbReference type="GO" id="GO:0016887">
    <property type="term" value="F:ATP hydrolysis activity"/>
    <property type="evidence" value="ECO:0007669"/>
    <property type="project" value="InterPro"/>
</dbReference>
<feature type="transmembrane region" description="Helical" evidence="19">
    <location>
        <begin position="252"/>
        <end position="273"/>
    </location>
</feature>
<dbReference type="Gene3D" id="2.70.150.10">
    <property type="entry name" value="Calcium-transporting ATPase, cytoplasmic transduction domain A"/>
    <property type="match status" value="1"/>
</dbReference>
<dbReference type="GO" id="GO:0015444">
    <property type="term" value="F:P-type magnesium transporter activity"/>
    <property type="evidence" value="ECO:0007669"/>
    <property type="project" value="UniProtKB-EC"/>
</dbReference>
<feature type="transmembrane region" description="Helical" evidence="19">
    <location>
        <begin position="765"/>
        <end position="787"/>
    </location>
</feature>
<feature type="region of interest" description="Disordered" evidence="18">
    <location>
        <begin position="1"/>
        <end position="22"/>
    </location>
</feature>
<feature type="transmembrane region" description="Helical" evidence="19">
    <location>
        <begin position="817"/>
        <end position="840"/>
    </location>
</feature>
<dbReference type="Gene3D" id="3.40.50.1000">
    <property type="entry name" value="HAD superfamily/HAD-like"/>
    <property type="match status" value="1"/>
</dbReference>
<evidence type="ECO:0000259" key="20">
    <source>
        <dbReference type="SMART" id="SM00831"/>
    </source>
</evidence>
<keyword evidence="9 19" id="KW-0812">Transmembrane</keyword>
<name>A0A7W6N6X1_9HYPH</name>
<dbReference type="InterPro" id="IPR023299">
    <property type="entry name" value="ATPase_P-typ_cyto_dom_N"/>
</dbReference>
<evidence type="ECO:0000256" key="18">
    <source>
        <dbReference type="SAM" id="MobiDB-lite"/>
    </source>
</evidence>
<dbReference type="InterPro" id="IPR023214">
    <property type="entry name" value="HAD_sf"/>
</dbReference>
<keyword evidence="22" id="KW-1185">Reference proteome</keyword>
<keyword evidence="11" id="KW-0067">ATP-binding</keyword>
<evidence type="ECO:0000256" key="2">
    <source>
        <dbReference type="ARBA" id="ARBA00004429"/>
    </source>
</evidence>
<dbReference type="Proteomes" id="UP000519439">
    <property type="component" value="Unassembled WGS sequence"/>
</dbReference>
<evidence type="ECO:0000256" key="3">
    <source>
        <dbReference type="ARBA" id="ARBA00008746"/>
    </source>
</evidence>
<dbReference type="InterPro" id="IPR023298">
    <property type="entry name" value="ATPase_P-typ_TM_dom_sf"/>
</dbReference>
<comment type="caution">
    <text evidence="21">The sequence shown here is derived from an EMBL/GenBank/DDBJ whole genome shotgun (WGS) entry which is preliminary data.</text>
</comment>
<feature type="transmembrane region" description="Helical" evidence="19">
    <location>
        <begin position="285"/>
        <end position="309"/>
    </location>
</feature>
<dbReference type="PRINTS" id="PR01836">
    <property type="entry name" value="MGATPASE"/>
</dbReference>
<keyword evidence="14 19" id="KW-1133">Transmembrane helix</keyword>
<gene>
    <name evidence="21" type="ORF">GGR34_000362</name>
</gene>
<dbReference type="InterPro" id="IPR059000">
    <property type="entry name" value="ATPase_P-type_domA"/>
</dbReference>
<dbReference type="PROSITE" id="PS00154">
    <property type="entry name" value="ATPASE_E1_E2"/>
    <property type="match status" value="1"/>
</dbReference>
<dbReference type="Pfam" id="PF13246">
    <property type="entry name" value="Cation_ATPase"/>
    <property type="match status" value="1"/>
</dbReference>
<keyword evidence="10" id="KW-0547">Nucleotide-binding</keyword>
<evidence type="ECO:0000256" key="10">
    <source>
        <dbReference type="ARBA" id="ARBA00022741"/>
    </source>
</evidence>
<dbReference type="SUPFAM" id="SSF56784">
    <property type="entry name" value="HAD-like"/>
    <property type="match status" value="1"/>
</dbReference>
<evidence type="ECO:0000256" key="7">
    <source>
        <dbReference type="ARBA" id="ARBA00022519"/>
    </source>
</evidence>
<evidence type="ECO:0000256" key="11">
    <source>
        <dbReference type="ARBA" id="ARBA00022840"/>
    </source>
</evidence>
<dbReference type="SFLD" id="SFLDF00027">
    <property type="entry name" value="p-type_atpase"/>
    <property type="match status" value="1"/>
</dbReference>
<dbReference type="GO" id="GO:0005886">
    <property type="term" value="C:plasma membrane"/>
    <property type="evidence" value="ECO:0007669"/>
    <property type="project" value="UniProtKB-SubCell"/>
</dbReference>
<evidence type="ECO:0000256" key="16">
    <source>
        <dbReference type="ARBA" id="ARBA00029806"/>
    </source>
</evidence>
<evidence type="ECO:0000256" key="19">
    <source>
        <dbReference type="SAM" id="Phobius"/>
    </source>
</evidence>
<comment type="subcellular location">
    <subcellularLocation>
        <location evidence="2">Cell inner membrane</location>
        <topology evidence="2">Multi-pass membrane protein</topology>
    </subcellularLocation>
</comment>
<evidence type="ECO:0000256" key="14">
    <source>
        <dbReference type="ARBA" id="ARBA00022989"/>
    </source>
</evidence>
<dbReference type="InterPro" id="IPR004014">
    <property type="entry name" value="ATPase_P-typ_cation-transptr_N"/>
</dbReference>
<dbReference type="SFLD" id="SFLDS00003">
    <property type="entry name" value="Haloacid_Dehalogenase"/>
    <property type="match status" value="1"/>
</dbReference>
<evidence type="ECO:0000256" key="8">
    <source>
        <dbReference type="ARBA" id="ARBA00022553"/>
    </source>
</evidence>
<dbReference type="InterPro" id="IPR006068">
    <property type="entry name" value="ATPase_P-typ_cation-transptr_C"/>
</dbReference>
<dbReference type="NCBIfam" id="TIGR01524">
    <property type="entry name" value="ATPase-IIIB_Mg"/>
    <property type="match status" value="1"/>
</dbReference>
<proteinExistence type="inferred from homology"/>
<evidence type="ECO:0000256" key="13">
    <source>
        <dbReference type="ARBA" id="ARBA00022967"/>
    </source>
</evidence>
<feature type="transmembrane region" description="Helical" evidence="19">
    <location>
        <begin position="72"/>
        <end position="88"/>
    </location>
</feature>
<evidence type="ECO:0000256" key="12">
    <source>
        <dbReference type="ARBA" id="ARBA00022842"/>
    </source>
</evidence>
<accession>A0A7W6N6X1</accession>
<evidence type="ECO:0000256" key="6">
    <source>
        <dbReference type="ARBA" id="ARBA00022475"/>
    </source>
</evidence>
<dbReference type="SFLD" id="SFLDG00002">
    <property type="entry name" value="C1.7:_P-type_atpase_like"/>
    <property type="match status" value="1"/>
</dbReference>
<dbReference type="Pfam" id="PF00122">
    <property type="entry name" value="E1-E2_ATPase"/>
    <property type="match status" value="1"/>
</dbReference>
<dbReference type="EC" id="7.2.2.14" evidence="4"/>
<dbReference type="Gene3D" id="3.40.1110.10">
    <property type="entry name" value="Calcium-transporting ATPase, cytoplasmic domain N"/>
    <property type="match status" value="1"/>
</dbReference>
<dbReference type="GO" id="GO:0005524">
    <property type="term" value="F:ATP binding"/>
    <property type="evidence" value="ECO:0007669"/>
    <property type="project" value="UniProtKB-KW"/>
</dbReference>
<dbReference type="NCBIfam" id="TIGR01494">
    <property type="entry name" value="ATPase_P-type"/>
    <property type="match status" value="2"/>
</dbReference>
<keyword evidence="12" id="KW-0460">Magnesium</keyword>
<dbReference type="RefSeq" id="WP_027314484.1">
    <property type="nucleotide sequence ID" value="NZ_JACIDC010000001.1"/>
</dbReference>
<evidence type="ECO:0000256" key="4">
    <source>
        <dbReference type="ARBA" id="ARBA00012786"/>
    </source>
</evidence>
<dbReference type="InterPro" id="IPR008250">
    <property type="entry name" value="ATPase_P-typ_transduc_dom_A_sf"/>
</dbReference>
<comment type="similarity">
    <text evidence="3">Belongs to the cation transport ATPase (P-type) (TC 3.A.3) family. Type IIIB subfamily.</text>
</comment>
<keyword evidence="8" id="KW-0597">Phosphoprotein</keyword>
<organism evidence="21 22">
    <name type="scientific">Microvirga flocculans</name>
    <dbReference type="NCBI Taxonomy" id="217168"/>
    <lineage>
        <taxon>Bacteria</taxon>
        <taxon>Pseudomonadati</taxon>
        <taxon>Pseudomonadota</taxon>
        <taxon>Alphaproteobacteria</taxon>
        <taxon>Hyphomicrobiales</taxon>
        <taxon>Methylobacteriaceae</taxon>
        <taxon>Microvirga</taxon>
    </lineage>
</organism>
<evidence type="ECO:0000256" key="9">
    <source>
        <dbReference type="ARBA" id="ARBA00022692"/>
    </source>
</evidence>
<dbReference type="InterPro" id="IPR006415">
    <property type="entry name" value="P-type_ATPase_IIIB"/>
</dbReference>
<keyword evidence="6" id="KW-1003">Cell membrane</keyword>
<dbReference type="InterPro" id="IPR044492">
    <property type="entry name" value="P_typ_ATPase_HD_dom"/>
</dbReference>
<sequence>MRRRSILPGRRQTQPSPSDDFWSRSAEASFASLRSEEQGLSAQEAARRLRDVGRNIAVEPVRRRILAKIGKRLIEPLIAILIVAALISGATGDWASFGIILSILAISIALDVTQEHRAEKVAEALKQSVAVRAQVKRGGRPVGVPVENIVPGDIVLLRAGDLVPADGILLESRAAHANEALLTGEPFPVEKRPGPSAAATPAEAFNALFGGTALVSGEATMLVVATGARTRFGGIAAALRSEEPPTSFERGLHAFGVLILRITAFLVLFVLLANLALHRPVLESFLFAVALAVGLTPELMPMIMTVTLSRGAVRMAARKVVVKRLAAIHDLGAMDVLCTDKTGTLTEASIDLVAHPGFSGEDSERVIEFAAVNSRFESGVKSALDDAILAHTQEKPLDAWRKIADVPFDFERRRVSVLVENSRRRLLIVKGAPEEILARCSRVDMGDGVPVPLDEEKSGKLQALLAAKSEEGLRCLGIAWRDMPEDRAAPAAKDEQDLVFVGYCVFVDPPKASAAEAIRRLERAGVRIAIVSGDAAPVLRHIVETLGIPAKGMLTGADIAGLGDAALAARVAKVDLFARVSPDQKTRIVRALQARGHTVGFIGDGINDAPAIKAADAGLSVDGASDVARAAADLILLEHDLGVVADGVAEGRRTYANIMKYVRMGTSSNFGNMLSMAFASLFLPFLPLTPIQVLLNNLLYDVSETGIPFDDVDETATKRPHSWNMHEVLRFSLIMGPLSSLFDIATFVILLHVFGASAEVFRTGWFLESMATQILVVFLIRTALPAWISRPNRALVATSLGSLGLAILLALSPVGHWLGFFTLPWPILLSIAALIGGYLLMAEFLKRLALAPQQGRSHQRRR</sequence>
<comment type="catalytic activity">
    <reaction evidence="17">
        <text>Mg(2+)(out) + ATP + H2O = Mg(2+)(in) + ADP + phosphate + H(+)</text>
        <dbReference type="Rhea" id="RHEA:10260"/>
        <dbReference type="ChEBI" id="CHEBI:15377"/>
        <dbReference type="ChEBI" id="CHEBI:15378"/>
        <dbReference type="ChEBI" id="CHEBI:18420"/>
        <dbReference type="ChEBI" id="CHEBI:30616"/>
        <dbReference type="ChEBI" id="CHEBI:43474"/>
        <dbReference type="ChEBI" id="CHEBI:456216"/>
        <dbReference type="EC" id="7.2.2.14"/>
    </reaction>
</comment>
<feature type="transmembrane region" description="Helical" evidence="19">
    <location>
        <begin position="728"/>
        <end position="753"/>
    </location>
</feature>
<dbReference type="SUPFAM" id="SSF81653">
    <property type="entry name" value="Calcium ATPase, transduction domain A"/>
    <property type="match status" value="1"/>
</dbReference>
<feature type="transmembrane region" description="Helical" evidence="19">
    <location>
        <begin position="794"/>
        <end position="811"/>
    </location>
</feature>
<dbReference type="SUPFAM" id="SSF81665">
    <property type="entry name" value="Calcium ATPase, transmembrane domain M"/>
    <property type="match status" value="1"/>
</dbReference>
<dbReference type="Gene3D" id="1.20.1110.10">
    <property type="entry name" value="Calcium-transporting ATPase, transmembrane domain"/>
    <property type="match status" value="1"/>
</dbReference>
<protein>
    <recommendedName>
        <fullName evidence="5">Magnesium-transporting ATPase, P-type 1</fullName>
        <ecNumber evidence="4">7.2.2.14</ecNumber>
    </recommendedName>
    <alternativeName>
        <fullName evidence="16">Mg(2+) transport ATPase, P-type 1</fullName>
    </alternativeName>
</protein>
<comment type="function">
    <text evidence="1">Mediates magnesium influx to the cytosol.</text>
</comment>
<evidence type="ECO:0000256" key="15">
    <source>
        <dbReference type="ARBA" id="ARBA00023136"/>
    </source>
</evidence>
<evidence type="ECO:0000256" key="17">
    <source>
        <dbReference type="ARBA" id="ARBA00047295"/>
    </source>
</evidence>
<keyword evidence="13" id="KW-1278">Translocase</keyword>
<dbReference type="EMBL" id="JACIDC010000001">
    <property type="protein sequence ID" value="MBB4038733.1"/>
    <property type="molecule type" value="Genomic_DNA"/>
</dbReference>
<evidence type="ECO:0000256" key="5">
    <source>
        <dbReference type="ARBA" id="ARBA00013555"/>
    </source>
</evidence>
<evidence type="ECO:0000313" key="22">
    <source>
        <dbReference type="Proteomes" id="UP000519439"/>
    </source>
</evidence>
<evidence type="ECO:0000256" key="1">
    <source>
        <dbReference type="ARBA" id="ARBA00003954"/>
    </source>
</evidence>
<dbReference type="Pfam" id="PF00690">
    <property type="entry name" value="Cation_ATPase_N"/>
    <property type="match status" value="1"/>
</dbReference>
<feature type="domain" description="Cation-transporting P-type ATPase N-terminal" evidence="20">
    <location>
        <begin position="20"/>
        <end position="93"/>
    </location>
</feature>
<keyword evidence="7" id="KW-0997">Cell inner membrane</keyword>
<dbReference type="AlphaFoldDB" id="A0A7W6N6X1"/>
<dbReference type="PANTHER" id="PTHR42861">
    <property type="entry name" value="CALCIUM-TRANSPORTING ATPASE"/>
    <property type="match status" value="1"/>
</dbReference>
<dbReference type="InterPro" id="IPR018303">
    <property type="entry name" value="ATPase_P-typ_P_site"/>
</dbReference>
<dbReference type="InterPro" id="IPR036412">
    <property type="entry name" value="HAD-like_sf"/>
</dbReference>
<reference evidence="21 22" key="1">
    <citation type="submission" date="2020-08" db="EMBL/GenBank/DDBJ databases">
        <title>Genomic Encyclopedia of Type Strains, Phase IV (KMG-IV): sequencing the most valuable type-strain genomes for metagenomic binning, comparative biology and taxonomic classification.</title>
        <authorList>
            <person name="Goeker M."/>
        </authorList>
    </citation>
    <scope>NUCLEOTIDE SEQUENCE [LARGE SCALE GENOMIC DNA]</scope>
    <source>
        <strain evidence="21 22">DSM 15743</strain>
    </source>
</reference>
<dbReference type="SMART" id="SM00831">
    <property type="entry name" value="Cation_ATPase_N"/>
    <property type="match status" value="1"/>
</dbReference>
<dbReference type="InterPro" id="IPR001757">
    <property type="entry name" value="P_typ_ATPase"/>
</dbReference>
<evidence type="ECO:0000313" key="21">
    <source>
        <dbReference type="EMBL" id="MBB4038733.1"/>
    </source>
</evidence>
<dbReference type="Pfam" id="PF00689">
    <property type="entry name" value="Cation_ATPase_C"/>
    <property type="match status" value="1"/>
</dbReference>
<keyword evidence="15 19" id="KW-0472">Membrane</keyword>